<dbReference type="GO" id="GO:0045945">
    <property type="term" value="P:positive regulation of transcription by RNA polymerase III"/>
    <property type="evidence" value="ECO:0007669"/>
    <property type="project" value="TreeGrafter"/>
</dbReference>
<comment type="caution">
    <text evidence="3">The sequence shown here is derived from an EMBL/GenBank/DDBJ whole genome shotgun (WGS) entry which is preliminary data.</text>
</comment>
<evidence type="ECO:0000313" key="3">
    <source>
        <dbReference type="EMBL" id="KAG9280993.1"/>
    </source>
</evidence>
<feature type="region of interest" description="Disordered" evidence="1">
    <location>
        <begin position="44"/>
        <end position="108"/>
    </location>
</feature>
<dbReference type="OrthoDB" id="6288737at2759"/>
<dbReference type="AlphaFoldDB" id="A0A8T2M9C3"/>
<dbReference type="GO" id="GO:0042795">
    <property type="term" value="P:snRNA transcription by RNA polymerase II"/>
    <property type="evidence" value="ECO:0007669"/>
    <property type="project" value="TreeGrafter"/>
</dbReference>
<feature type="compositionally biased region" description="Basic residues" evidence="1">
    <location>
        <begin position="592"/>
        <end position="601"/>
    </location>
</feature>
<feature type="domain" description="Little elongation complex subunit 2 C-terminal" evidence="2">
    <location>
        <begin position="699"/>
        <end position="905"/>
    </location>
</feature>
<feature type="compositionally biased region" description="Polar residues" evidence="1">
    <location>
        <begin position="52"/>
        <end position="78"/>
    </location>
</feature>
<dbReference type="GO" id="GO:0008023">
    <property type="term" value="C:transcription elongation factor complex"/>
    <property type="evidence" value="ECO:0007669"/>
    <property type="project" value="InterPro"/>
</dbReference>
<feature type="compositionally biased region" description="Basic and acidic residues" evidence="1">
    <location>
        <begin position="531"/>
        <end position="542"/>
    </location>
</feature>
<accession>A0A8T2M9C3</accession>
<dbReference type="InterPro" id="IPR019535">
    <property type="entry name" value="ICE2_C"/>
</dbReference>
<feature type="region of interest" description="Disordered" evidence="1">
    <location>
        <begin position="412"/>
        <end position="609"/>
    </location>
</feature>
<dbReference type="GO" id="GO:0042796">
    <property type="term" value="P:snRNA transcription by RNA polymerase III"/>
    <property type="evidence" value="ECO:0007669"/>
    <property type="project" value="TreeGrafter"/>
</dbReference>
<feature type="compositionally biased region" description="Polar residues" evidence="1">
    <location>
        <begin position="499"/>
        <end position="509"/>
    </location>
</feature>
<feature type="region of interest" description="Disordered" evidence="1">
    <location>
        <begin position="912"/>
        <end position="977"/>
    </location>
</feature>
<evidence type="ECO:0000313" key="4">
    <source>
        <dbReference type="Proteomes" id="UP000752171"/>
    </source>
</evidence>
<feature type="compositionally biased region" description="Basic and acidic residues" evidence="1">
    <location>
        <begin position="420"/>
        <end position="435"/>
    </location>
</feature>
<dbReference type="PANTHER" id="PTHR14633:SF3">
    <property type="entry name" value="LITTLE ELONGATION COMPLEX SUBUNIT 2"/>
    <property type="match status" value="1"/>
</dbReference>
<dbReference type="EMBL" id="JAICCE010000002">
    <property type="protein sequence ID" value="KAG9280993.1"/>
    <property type="molecule type" value="Genomic_DNA"/>
</dbReference>
<proteinExistence type="predicted"/>
<feature type="region of interest" description="Disordered" evidence="1">
    <location>
        <begin position="626"/>
        <end position="646"/>
    </location>
</feature>
<protein>
    <submittedName>
        <fullName evidence="3">Little elongation complex subunit 2</fullName>
    </submittedName>
</protein>
<organism evidence="3 4">
    <name type="scientific">Astyanax mexicanus</name>
    <name type="common">Blind cave fish</name>
    <name type="synonym">Astyanax fasciatus mexicanus</name>
    <dbReference type="NCBI Taxonomy" id="7994"/>
    <lineage>
        <taxon>Eukaryota</taxon>
        <taxon>Metazoa</taxon>
        <taxon>Chordata</taxon>
        <taxon>Craniata</taxon>
        <taxon>Vertebrata</taxon>
        <taxon>Euteleostomi</taxon>
        <taxon>Actinopterygii</taxon>
        <taxon>Neopterygii</taxon>
        <taxon>Teleostei</taxon>
        <taxon>Ostariophysi</taxon>
        <taxon>Characiformes</taxon>
        <taxon>Characoidei</taxon>
        <taxon>Acestrorhamphidae</taxon>
        <taxon>Acestrorhamphinae</taxon>
        <taxon>Astyanax</taxon>
    </lineage>
</organism>
<evidence type="ECO:0000256" key="1">
    <source>
        <dbReference type="SAM" id="MobiDB-lite"/>
    </source>
</evidence>
<reference evidence="3 4" key="1">
    <citation type="submission" date="2021-07" db="EMBL/GenBank/DDBJ databases">
        <authorList>
            <person name="Imarazene B."/>
            <person name="Zahm M."/>
            <person name="Klopp C."/>
            <person name="Cabau C."/>
            <person name="Beille S."/>
            <person name="Jouanno E."/>
            <person name="Castinel A."/>
            <person name="Lluch J."/>
            <person name="Gil L."/>
            <person name="Kuchtly C."/>
            <person name="Lopez Roques C."/>
            <person name="Donnadieu C."/>
            <person name="Parrinello H."/>
            <person name="Journot L."/>
            <person name="Du K."/>
            <person name="Schartl M."/>
            <person name="Retaux S."/>
            <person name="Guiguen Y."/>
        </authorList>
    </citation>
    <scope>NUCLEOTIDE SEQUENCE [LARGE SCALE GENOMIC DNA]</scope>
    <source>
        <strain evidence="3">Pach_M1</strain>
        <tissue evidence="3">Testis</tissue>
    </source>
</reference>
<sequence>MSKSSFLCRDDGPVSEPVLFSKDIFDKYSLAPTVQDLWALLQSPDVKEENTSRPVGTSSPPKVTKSNTVAPKTSSRNSHGAVGSASDRSDTVTDSKNNLTDADCKEPKGFPEPEVPYPCYTALSNKQRIEYLNSIKNKKHLTTPQNIMQTVQMEIAEFMKYVQDVSKFCADKYKYVPLGATRYLEEYFKASMEYIKYYPQHYSIQEITSLTGGKFIPDISLNFEKQLLAMGSVDMLEKWIVPGKPQLSVDYDSVSAVIPPSTKARHFHKAISSDTNAEKLSAIYEPHVCLAKEAFIQLLNNSSEHSEPWELPVWVKEKSGKGSTLSKTVYIDPPLLKTQMTWRERNHLFHEESIKLAYKKTASNPVFFLETEDFASKVDFVPEAKSNSRAVVSFDETGIDFEVDVTELESFGESSQLSKNVKEEDKPEDHFKHETLPLSKPKSGSDKTSEVLTKVASTPKAISPPLSTPSKEKLQEETVSTDVEDSSVDKRSGDILSEDQMSNSSTVEESPSADCPPSKRIKHSSASSPDHTMDSDEERLVIDHFGSPLKNQAEKTKTIQATPENTTETTLSSLNKQTSDSTVLPSTTSPAKRTKKGVKRSRVSEEGDQLGQILRMQNAMLKSKVGKGQETPKPHPECRPPEPRVSIHHQPLVKPCVSSYLDSKEGLVEEAVAPAVAQSPPRKKRLLKEELRVSAEDEQDYEAPTEASVFYKLYSLMDVLLMVRSTVDIAHPRHDQDTFRAVPVHVLPKLEYQLCYGAELLTHTEVCRLWAEQLLHTSTASFIGRINAHTSKVAELQELPADWIQNTSCNFKPARCLNTLHHILKKVTSLPEGRYLLVHKPGEAFVSIFKANDGNKTSRSIYDLQAVHCGPPVPLEAKVPWVPLDPFHILPFHQKYKRPPCTFPPCPYQGKKLAGGNKGAKHANTPNNPPRGTQQFAAVPGQNHKKKKNKKKNKPNKWTEKMKNKQKKEIQIKKEEQ</sequence>
<dbReference type="PANTHER" id="PTHR14633">
    <property type="entry name" value="LITTLE ELONGATION COMPLEX SUBUNIT 2"/>
    <property type="match status" value="1"/>
</dbReference>
<dbReference type="Pfam" id="PF10505">
    <property type="entry name" value="NARG2_C"/>
    <property type="match status" value="1"/>
</dbReference>
<gene>
    <name evidence="3" type="primary">ICE2</name>
    <name evidence="3" type="ORF">AMEX_G3761</name>
</gene>
<feature type="compositionally biased region" description="Polar residues" evidence="1">
    <location>
        <begin position="924"/>
        <end position="936"/>
    </location>
</feature>
<evidence type="ECO:0000259" key="2">
    <source>
        <dbReference type="Pfam" id="PF10505"/>
    </source>
</evidence>
<dbReference type="Proteomes" id="UP000752171">
    <property type="component" value="Unassembled WGS sequence"/>
</dbReference>
<feature type="compositionally biased region" description="Basic and acidic residues" evidence="1">
    <location>
        <begin position="630"/>
        <end position="642"/>
    </location>
</feature>
<feature type="compositionally biased region" description="Basic and acidic residues" evidence="1">
    <location>
        <begin position="957"/>
        <end position="977"/>
    </location>
</feature>
<feature type="compositionally biased region" description="Polar residues" evidence="1">
    <location>
        <begin position="558"/>
        <end position="591"/>
    </location>
</feature>
<name>A0A8T2M9C3_ASTMX</name>
<feature type="compositionally biased region" description="Basic residues" evidence="1">
    <location>
        <begin position="943"/>
        <end position="955"/>
    </location>
</feature>